<dbReference type="GO" id="GO:0055085">
    <property type="term" value="P:transmembrane transport"/>
    <property type="evidence" value="ECO:0007669"/>
    <property type="project" value="InterPro"/>
</dbReference>
<feature type="transmembrane region" description="Helical" evidence="3">
    <location>
        <begin position="12"/>
        <end position="33"/>
    </location>
</feature>
<evidence type="ECO:0000259" key="5">
    <source>
        <dbReference type="Pfam" id="PF25963"/>
    </source>
</evidence>
<dbReference type="InterPro" id="IPR058634">
    <property type="entry name" value="AaeA-lik-b-barrel"/>
</dbReference>
<gene>
    <name evidence="6" type="primary">mdtN</name>
    <name evidence="6" type="ORF">DZC75_23025</name>
</gene>
<dbReference type="Pfam" id="PF25963">
    <property type="entry name" value="Beta-barrel_AAEA"/>
    <property type="match status" value="1"/>
</dbReference>
<dbReference type="Gene3D" id="2.40.30.170">
    <property type="match status" value="1"/>
</dbReference>
<accession>A0AAI8PC85</accession>
<name>A0AAI8PC85_9PSED</name>
<evidence type="ECO:0000313" key="6">
    <source>
        <dbReference type="EMBL" id="AXO90733.1"/>
    </source>
</evidence>
<evidence type="ECO:0000313" key="7">
    <source>
        <dbReference type="Proteomes" id="UP000258127"/>
    </source>
</evidence>
<evidence type="ECO:0000256" key="3">
    <source>
        <dbReference type="SAM" id="Phobius"/>
    </source>
</evidence>
<feature type="domain" description="Multidrug resistance protein MdtA-like barrel-sandwich hybrid" evidence="4">
    <location>
        <begin position="48"/>
        <end position="240"/>
    </location>
</feature>
<dbReference type="NCBIfam" id="NF007785">
    <property type="entry name" value="PRK10476.1"/>
    <property type="match status" value="1"/>
</dbReference>
<dbReference type="AlphaFoldDB" id="A0AAI8PC85"/>
<feature type="coiled-coil region" evidence="2">
    <location>
        <begin position="81"/>
        <end position="143"/>
    </location>
</feature>
<dbReference type="SUPFAM" id="SSF111369">
    <property type="entry name" value="HlyD-like secretion proteins"/>
    <property type="match status" value="2"/>
</dbReference>
<keyword evidence="3" id="KW-0472">Membrane</keyword>
<dbReference type="InterPro" id="IPR050393">
    <property type="entry name" value="MFP_Efflux_Pump"/>
</dbReference>
<keyword evidence="2" id="KW-0175">Coiled coil</keyword>
<organism evidence="6 7">
    <name type="scientific">Pseudomonas parafulva</name>
    <dbReference type="NCBI Taxonomy" id="157782"/>
    <lineage>
        <taxon>Bacteria</taxon>
        <taxon>Pseudomonadati</taxon>
        <taxon>Pseudomonadota</taxon>
        <taxon>Gammaproteobacteria</taxon>
        <taxon>Pseudomonadales</taxon>
        <taxon>Pseudomonadaceae</taxon>
        <taxon>Pseudomonas</taxon>
    </lineage>
</organism>
<dbReference type="PANTHER" id="PTHR30367:SF1">
    <property type="entry name" value="MULTIDRUG RESISTANCE PROTEIN MDTN"/>
    <property type="match status" value="1"/>
</dbReference>
<keyword evidence="3" id="KW-0812">Transmembrane</keyword>
<evidence type="ECO:0000256" key="2">
    <source>
        <dbReference type="SAM" id="Coils"/>
    </source>
</evidence>
<reference evidence="6 7" key="1">
    <citation type="submission" date="2018-08" db="EMBL/GenBank/DDBJ databases">
        <authorList>
            <person name="Lee Y."/>
            <person name="Kakembo D."/>
        </authorList>
    </citation>
    <scope>NUCLEOTIDE SEQUENCE [LARGE SCALE GENOMIC DNA]</scope>
    <source>
        <strain evidence="6 7">JBCS1880</strain>
    </source>
</reference>
<evidence type="ECO:0000256" key="1">
    <source>
        <dbReference type="ARBA" id="ARBA00009477"/>
    </source>
</evidence>
<dbReference type="EMBL" id="CP031641">
    <property type="protein sequence ID" value="AXO90733.1"/>
    <property type="molecule type" value="Genomic_DNA"/>
</dbReference>
<dbReference type="RefSeq" id="WP_116889970.1">
    <property type="nucleotide sequence ID" value="NZ_CP031641.1"/>
</dbReference>
<dbReference type="Gene3D" id="1.10.287.470">
    <property type="entry name" value="Helix hairpin bin"/>
    <property type="match status" value="2"/>
</dbReference>
<dbReference type="InterPro" id="IPR058625">
    <property type="entry name" value="MdtA-like_BSH"/>
</dbReference>
<dbReference type="Pfam" id="PF25917">
    <property type="entry name" value="BSH_RND"/>
    <property type="match status" value="1"/>
</dbReference>
<dbReference type="Proteomes" id="UP000258127">
    <property type="component" value="Chromosome"/>
</dbReference>
<dbReference type="PANTHER" id="PTHR30367">
    <property type="entry name" value="P-HYDROXYBENZOIC ACID EFFLUX PUMP SUBUNIT AAEA-RELATED"/>
    <property type="match status" value="1"/>
</dbReference>
<protein>
    <submittedName>
        <fullName evidence="6">Multidrug transporter subunit MdtN</fullName>
    </submittedName>
</protein>
<keyword evidence="3" id="KW-1133">Transmembrane helix</keyword>
<sequence length="350" mass="38359">MTRSTVPAKRSRLPALTIGLTAIALLIYVVWVLENSPSTDDAYVYADTINVVPEVSGRIVELPVRDNQQVKQGDLLLRIDSRPYQDNLAQAKARLATLEQQIALTQRTVNAQTFEAASAVASVERARAQAKQASETLQRYEKLLPKGYISAEVVDQARAAQRSTAAELNTSRFQAQRAAAAVSGVDALVAQRAELLAQISIAELDLEFTEVRAPFDGRVASLRTTVGQYASAAKPIFTLIDTRHWYVIANFRETDLRGLRPGTPATVYLMANTGQRFQARVDSLSFGVLPDDGGAVVEGLPHVQRSINWVRVSQRFPVKLEVLQPDTDLFRIGASAVAVLEPERHNSAAR</sequence>
<evidence type="ECO:0000259" key="4">
    <source>
        <dbReference type="Pfam" id="PF25917"/>
    </source>
</evidence>
<keyword evidence="7" id="KW-1185">Reference proteome</keyword>
<proteinExistence type="inferred from homology"/>
<dbReference type="Gene3D" id="2.40.50.100">
    <property type="match status" value="1"/>
</dbReference>
<feature type="domain" description="p-hydroxybenzoic acid efflux pump subunit AaeA-like beta-barrel" evidence="5">
    <location>
        <begin position="245"/>
        <end position="337"/>
    </location>
</feature>
<comment type="similarity">
    <text evidence="1">Belongs to the membrane fusion protein (MFP) (TC 8.A.1) family.</text>
</comment>